<dbReference type="Proteomes" id="UP001151699">
    <property type="component" value="Chromosome B"/>
</dbReference>
<name>A0A9Q0N6G3_9DIPT</name>
<dbReference type="PANTHER" id="PTHR20898">
    <property type="entry name" value="DAEDALUS ON 3-RELATED-RELATED"/>
    <property type="match status" value="1"/>
</dbReference>
<accession>A0A9Q0N6G3</accession>
<organism evidence="1 2">
    <name type="scientific">Pseudolycoriella hygida</name>
    <dbReference type="NCBI Taxonomy" id="35572"/>
    <lineage>
        <taxon>Eukaryota</taxon>
        <taxon>Metazoa</taxon>
        <taxon>Ecdysozoa</taxon>
        <taxon>Arthropoda</taxon>
        <taxon>Hexapoda</taxon>
        <taxon>Insecta</taxon>
        <taxon>Pterygota</taxon>
        <taxon>Neoptera</taxon>
        <taxon>Endopterygota</taxon>
        <taxon>Diptera</taxon>
        <taxon>Nematocera</taxon>
        <taxon>Sciaroidea</taxon>
        <taxon>Sciaridae</taxon>
        <taxon>Pseudolycoriella</taxon>
    </lineage>
</organism>
<gene>
    <name evidence="1" type="ORF">Bhyg_09445</name>
</gene>
<dbReference type="AlphaFoldDB" id="A0A9Q0N6G3"/>
<dbReference type="PANTHER" id="PTHR20898:SF0">
    <property type="entry name" value="DAEDALUS ON 3-RELATED"/>
    <property type="match status" value="1"/>
</dbReference>
<comment type="caution">
    <text evidence="1">The sequence shown here is derived from an EMBL/GenBank/DDBJ whole genome shotgun (WGS) entry which is preliminary data.</text>
</comment>
<feature type="non-terminal residue" evidence="1">
    <location>
        <position position="233"/>
    </location>
</feature>
<feature type="non-terminal residue" evidence="1">
    <location>
        <position position="1"/>
    </location>
</feature>
<dbReference type="Pfam" id="PF06477">
    <property type="entry name" value="DUF1091"/>
    <property type="match status" value="1"/>
</dbReference>
<dbReference type="InterPro" id="IPR010512">
    <property type="entry name" value="DUF1091"/>
</dbReference>
<reference evidence="1" key="1">
    <citation type="submission" date="2022-07" db="EMBL/GenBank/DDBJ databases">
        <authorList>
            <person name="Trinca V."/>
            <person name="Uliana J.V.C."/>
            <person name="Torres T.T."/>
            <person name="Ward R.J."/>
            <person name="Monesi N."/>
        </authorList>
    </citation>
    <scope>NUCLEOTIDE SEQUENCE</scope>
    <source>
        <strain evidence="1">HSMRA1968</strain>
        <tissue evidence="1">Whole embryos</tissue>
    </source>
</reference>
<keyword evidence="2" id="KW-1185">Reference proteome</keyword>
<evidence type="ECO:0000313" key="1">
    <source>
        <dbReference type="EMBL" id="KAJ6644476.1"/>
    </source>
</evidence>
<sequence>LAKPYIETATSITVYLRDDFDVSGSDTFAKTIHHLKEQRAMFKLLMNTEAALSHISALYGKATHTDVTLSFDSSVSSSNMSLKIIFILITICDLTSSSDVLKHIYFNRIHSKVNPDYCPKHVSKLEFITRDLKSYTWICNLTKTVDAVNLHATLLYRYRNGYQKFLIDTNIDVCSYYKNTLGSGLMDLVRKEMEQYSTNVIHACPYTGEMSMVKIPLTGALFQYIFVPAGEYK</sequence>
<dbReference type="EMBL" id="WJQU01000002">
    <property type="protein sequence ID" value="KAJ6644476.1"/>
    <property type="molecule type" value="Genomic_DNA"/>
</dbReference>
<proteinExistence type="predicted"/>
<protein>
    <submittedName>
        <fullName evidence="1">Uncharacterized protein</fullName>
    </submittedName>
</protein>
<evidence type="ECO:0000313" key="2">
    <source>
        <dbReference type="Proteomes" id="UP001151699"/>
    </source>
</evidence>